<dbReference type="Proteomes" id="UP000230709">
    <property type="component" value="Chromosome"/>
</dbReference>
<organism evidence="3 4">
    <name type="scientific">Methylosinus trichosporium (strain ATCC 35070 / NCIMB 11131 / UNIQEM 75 / OB3b)</name>
    <dbReference type="NCBI Taxonomy" id="595536"/>
    <lineage>
        <taxon>Bacteria</taxon>
        <taxon>Pseudomonadati</taxon>
        <taxon>Pseudomonadota</taxon>
        <taxon>Alphaproteobacteria</taxon>
        <taxon>Hyphomicrobiales</taxon>
        <taxon>Methylocystaceae</taxon>
        <taxon>Methylosinus</taxon>
    </lineage>
</organism>
<keyword evidence="4" id="KW-1185">Reference proteome</keyword>
<dbReference type="AlphaFoldDB" id="A0A2D2D528"/>
<feature type="domain" description="TadE-like" evidence="2">
    <location>
        <begin position="15"/>
        <end position="57"/>
    </location>
</feature>
<dbReference type="STRING" id="595536.GCA_000178815_01014"/>
<dbReference type="RefSeq" id="WP_051418631.1">
    <property type="nucleotide sequence ID" value="NZ_ADVE02000001.1"/>
</dbReference>
<name>A0A2D2D528_METT3</name>
<dbReference type="InterPro" id="IPR012495">
    <property type="entry name" value="TadE-like_dom"/>
</dbReference>
<dbReference type="Pfam" id="PF07811">
    <property type="entry name" value="TadE"/>
    <property type="match status" value="1"/>
</dbReference>
<evidence type="ECO:0000313" key="3">
    <source>
        <dbReference type="EMBL" id="ATQ70073.1"/>
    </source>
</evidence>
<feature type="transmembrane region" description="Helical" evidence="1">
    <location>
        <begin position="21"/>
        <end position="43"/>
    </location>
</feature>
<dbReference type="EMBL" id="CP023737">
    <property type="protein sequence ID" value="ATQ70073.1"/>
    <property type="molecule type" value="Genomic_DNA"/>
</dbReference>
<accession>A0A2D2D528</accession>
<keyword evidence="1" id="KW-1133">Transmembrane helix</keyword>
<gene>
    <name evidence="3" type="ORF">CQW49_20920</name>
</gene>
<proteinExistence type="predicted"/>
<evidence type="ECO:0000313" key="4">
    <source>
        <dbReference type="Proteomes" id="UP000230709"/>
    </source>
</evidence>
<protein>
    <submittedName>
        <fullName evidence="3">Pilus assembly protein TadE</fullName>
    </submittedName>
</protein>
<keyword evidence="1" id="KW-0812">Transmembrane</keyword>
<sequence>MMRRRLAAWRRQEGGASAVEFALVVGPLFFLLLGAIECGRLLWTRQILQSLAISTARCMGVRQAVCASSSTYSATMTTAYVIAQATKLGITLTSANVTLDADASCGGVSGFSSATISYTFVSVAPKLVTALAGGVAISASACFPNQPTS</sequence>
<evidence type="ECO:0000256" key="1">
    <source>
        <dbReference type="SAM" id="Phobius"/>
    </source>
</evidence>
<dbReference type="KEGG" id="mtw:CQW49_20920"/>
<reference evidence="4" key="1">
    <citation type="submission" date="2017-10" db="EMBL/GenBank/DDBJ databases">
        <title>Completed PacBio SMRT sequence of Methylosinus trichosporium OB3b reveals presence of a third large plasmid.</title>
        <authorList>
            <person name="Charles T.C."/>
            <person name="Lynch M.D.J."/>
            <person name="Heil J.R."/>
            <person name="Cheng J."/>
        </authorList>
    </citation>
    <scope>NUCLEOTIDE SEQUENCE [LARGE SCALE GENOMIC DNA]</scope>
    <source>
        <strain evidence="4">OB3b</strain>
    </source>
</reference>
<evidence type="ECO:0000259" key="2">
    <source>
        <dbReference type="Pfam" id="PF07811"/>
    </source>
</evidence>
<keyword evidence="1" id="KW-0472">Membrane</keyword>